<evidence type="ECO:0000256" key="1">
    <source>
        <dbReference type="SAM" id="Phobius"/>
    </source>
</evidence>
<proteinExistence type="predicted"/>
<evidence type="ECO:0000313" key="4">
    <source>
        <dbReference type="Proteomes" id="UP000565262"/>
    </source>
</evidence>
<keyword evidence="2" id="KW-0732">Signal</keyword>
<feature type="transmembrane region" description="Helical" evidence="1">
    <location>
        <begin position="142"/>
        <end position="162"/>
    </location>
</feature>
<organism evidence="3 4">
    <name type="scientific">Oceanospirillum sediminis</name>
    <dbReference type="NCBI Taxonomy" id="2760088"/>
    <lineage>
        <taxon>Bacteria</taxon>
        <taxon>Pseudomonadati</taxon>
        <taxon>Pseudomonadota</taxon>
        <taxon>Gammaproteobacteria</taxon>
        <taxon>Oceanospirillales</taxon>
        <taxon>Oceanospirillaceae</taxon>
        <taxon>Oceanospirillum</taxon>
    </lineage>
</organism>
<dbReference type="AlphaFoldDB" id="A0A839ITN0"/>
<feature type="transmembrane region" description="Helical" evidence="1">
    <location>
        <begin position="114"/>
        <end position="130"/>
    </location>
</feature>
<name>A0A839ITN0_9GAMM</name>
<sequence>MKSTGSKLAVAAAMLMPATAMAHSGHEVSGFMAGLSHPVGGLDHLLAMVAVGLWAARMGGKAQWAVPAAFVVTMLLGGVLAVSGVAVPFVEGGIMLSVIAMGILLAFAVKFSPAVCAALVAGFALFHGAAHGTEMPLEASGLAYGAGFALATAALHGAGIVLAKASVKIKAEMATRIAGGAIAAAGLIMVAA</sequence>
<gene>
    <name evidence="3" type="ORF">H4O21_16985</name>
</gene>
<comment type="caution">
    <text evidence="3">The sequence shown here is derived from an EMBL/GenBank/DDBJ whole genome shotgun (WGS) entry which is preliminary data.</text>
</comment>
<protein>
    <submittedName>
        <fullName evidence="3">HupE/UreJ family protein</fullName>
    </submittedName>
</protein>
<dbReference type="PIRSF" id="PIRSF016919">
    <property type="entry name" value="HupE_UreJ"/>
    <property type="match status" value="1"/>
</dbReference>
<evidence type="ECO:0000313" key="3">
    <source>
        <dbReference type="EMBL" id="MBB1488301.1"/>
    </source>
</evidence>
<dbReference type="EMBL" id="JACJFM010000026">
    <property type="protein sequence ID" value="MBB1488301.1"/>
    <property type="molecule type" value="Genomic_DNA"/>
</dbReference>
<evidence type="ECO:0000256" key="2">
    <source>
        <dbReference type="SAM" id="SignalP"/>
    </source>
</evidence>
<keyword evidence="1" id="KW-0472">Membrane</keyword>
<keyword evidence="1" id="KW-0812">Transmembrane</keyword>
<feature type="transmembrane region" description="Helical" evidence="1">
    <location>
        <begin position="174"/>
        <end position="191"/>
    </location>
</feature>
<reference evidence="3 4" key="1">
    <citation type="submission" date="2020-08" db="EMBL/GenBank/DDBJ databases">
        <title>Oceanospirillum sp. nov. isolated from marine sediment.</title>
        <authorList>
            <person name="Ji X."/>
        </authorList>
    </citation>
    <scope>NUCLEOTIDE SEQUENCE [LARGE SCALE GENOMIC DNA]</scope>
    <source>
        <strain evidence="3 4">D5</strain>
    </source>
</reference>
<feature type="signal peptide" evidence="2">
    <location>
        <begin position="1"/>
        <end position="22"/>
    </location>
</feature>
<dbReference type="Pfam" id="PF04955">
    <property type="entry name" value="HupE_UreJ"/>
    <property type="match status" value="1"/>
</dbReference>
<dbReference type="InterPro" id="IPR007038">
    <property type="entry name" value="HupE_UreJ"/>
</dbReference>
<accession>A0A839ITN0</accession>
<feature type="transmembrane region" description="Helical" evidence="1">
    <location>
        <begin position="68"/>
        <end position="87"/>
    </location>
</feature>
<feature type="chain" id="PRO_5032715565" evidence="2">
    <location>
        <begin position="23"/>
        <end position="192"/>
    </location>
</feature>
<keyword evidence="1" id="KW-1133">Transmembrane helix</keyword>
<keyword evidence="4" id="KW-1185">Reference proteome</keyword>
<dbReference type="Proteomes" id="UP000565262">
    <property type="component" value="Unassembled WGS sequence"/>
</dbReference>